<dbReference type="GO" id="GO:0016705">
    <property type="term" value="F:oxidoreductase activity, acting on paired donors, with incorporation or reduction of molecular oxygen"/>
    <property type="evidence" value="ECO:0007669"/>
    <property type="project" value="InterPro"/>
</dbReference>
<dbReference type="Proteomes" id="UP000321058">
    <property type="component" value="Unassembled WGS sequence"/>
</dbReference>
<name>A0A512N2X7_9HYPH</name>
<dbReference type="Gene3D" id="3.20.20.30">
    <property type="entry name" value="Luciferase-like domain"/>
    <property type="match status" value="1"/>
</dbReference>
<evidence type="ECO:0000313" key="4">
    <source>
        <dbReference type="EMBL" id="GEP53340.1"/>
    </source>
</evidence>
<dbReference type="InterPro" id="IPR011251">
    <property type="entry name" value="Luciferase-like_dom"/>
</dbReference>
<organism evidence="4 5">
    <name type="scientific">Reyranella soli</name>
    <dbReference type="NCBI Taxonomy" id="1230389"/>
    <lineage>
        <taxon>Bacteria</taxon>
        <taxon>Pseudomonadati</taxon>
        <taxon>Pseudomonadota</taxon>
        <taxon>Alphaproteobacteria</taxon>
        <taxon>Hyphomicrobiales</taxon>
        <taxon>Reyranellaceae</taxon>
        <taxon>Reyranella</taxon>
    </lineage>
</organism>
<gene>
    <name evidence="4" type="ORF">RSO01_05060</name>
</gene>
<dbReference type="Pfam" id="PF00296">
    <property type="entry name" value="Bac_luciferase"/>
    <property type="match status" value="1"/>
</dbReference>
<reference evidence="4 5" key="1">
    <citation type="submission" date="2019-07" db="EMBL/GenBank/DDBJ databases">
        <title>Whole genome shotgun sequence of Reyranella soli NBRC 108950.</title>
        <authorList>
            <person name="Hosoyama A."/>
            <person name="Uohara A."/>
            <person name="Ohji S."/>
            <person name="Ichikawa N."/>
        </authorList>
    </citation>
    <scope>NUCLEOTIDE SEQUENCE [LARGE SCALE GENOMIC DNA]</scope>
    <source>
        <strain evidence="4 5">NBRC 108950</strain>
    </source>
</reference>
<keyword evidence="5" id="KW-1185">Reference proteome</keyword>
<dbReference type="AlphaFoldDB" id="A0A512N2X7"/>
<proteinExistence type="predicted"/>
<dbReference type="PANTHER" id="PTHR30137:SF8">
    <property type="entry name" value="BLR5498 PROTEIN"/>
    <property type="match status" value="1"/>
</dbReference>
<evidence type="ECO:0000256" key="1">
    <source>
        <dbReference type="ARBA" id="ARBA00023002"/>
    </source>
</evidence>
<sequence length="355" mass="38998">MTQLQIPQPWKPNAELAAYRNTIEQAVAGEAAGFHYYWLTEMHFFKQIGHSPCPDLLHAAISQRTSRIRLGFAVMLLTTHNPYMLAERIATADVLSNGRIDFGFGRGSTSYMTEAFGVKKEESLSLANEALEAVMQMFEGEHFSGYKGKHFDLPPRHVLPRPIQTPHPPLWIAASNLSTYEYAAKQGAGIIGVTRNSIDETRSAIHMYRETIRSADPKGFIGKASNENVAAFALACCHEDDRIGKDVACAAARWYNGDNDAELNHVRFATAGGKEAVVAKFSARSNDQLLADGMAIGGNPDSICRQVEQWAEAGLDQLIFVLQAGNTTHDQVLKSIDLIGEKVIPRFEVKAHAAA</sequence>
<accession>A0A512N2X7</accession>
<dbReference type="InterPro" id="IPR050766">
    <property type="entry name" value="Bact_Lucif_Oxidored"/>
</dbReference>
<evidence type="ECO:0000259" key="3">
    <source>
        <dbReference type="Pfam" id="PF00296"/>
    </source>
</evidence>
<dbReference type="EMBL" id="BKAJ01000008">
    <property type="protein sequence ID" value="GEP53340.1"/>
    <property type="molecule type" value="Genomic_DNA"/>
</dbReference>
<keyword evidence="1" id="KW-0560">Oxidoreductase</keyword>
<evidence type="ECO:0000256" key="2">
    <source>
        <dbReference type="ARBA" id="ARBA00023033"/>
    </source>
</evidence>
<dbReference type="SUPFAM" id="SSF51679">
    <property type="entry name" value="Bacterial luciferase-like"/>
    <property type="match status" value="1"/>
</dbReference>
<feature type="domain" description="Luciferase-like" evidence="3">
    <location>
        <begin position="15"/>
        <end position="317"/>
    </location>
</feature>
<dbReference type="OrthoDB" id="9804736at2"/>
<comment type="caution">
    <text evidence="4">The sequence shown here is derived from an EMBL/GenBank/DDBJ whole genome shotgun (WGS) entry which is preliminary data.</text>
</comment>
<dbReference type="PANTHER" id="PTHR30137">
    <property type="entry name" value="LUCIFERASE-LIKE MONOOXYGENASE"/>
    <property type="match status" value="1"/>
</dbReference>
<protein>
    <submittedName>
        <fullName evidence="4">Flavin-dependent oxidoreductase</fullName>
    </submittedName>
</protein>
<keyword evidence="2" id="KW-0503">Monooxygenase</keyword>
<dbReference type="InterPro" id="IPR036661">
    <property type="entry name" value="Luciferase-like_sf"/>
</dbReference>
<dbReference type="RefSeq" id="WP_147145885.1">
    <property type="nucleotide sequence ID" value="NZ_BKAJ01000008.1"/>
</dbReference>
<evidence type="ECO:0000313" key="5">
    <source>
        <dbReference type="Proteomes" id="UP000321058"/>
    </source>
</evidence>
<dbReference type="GO" id="GO:0005829">
    <property type="term" value="C:cytosol"/>
    <property type="evidence" value="ECO:0007669"/>
    <property type="project" value="TreeGrafter"/>
</dbReference>
<dbReference type="GO" id="GO:0004497">
    <property type="term" value="F:monooxygenase activity"/>
    <property type="evidence" value="ECO:0007669"/>
    <property type="project" value="UniProtKB-KW"/>
</dbReference>